<evidence type="ECO:0000256" key="1">
    <source>
        <dbReference type="SAM" id="Phobius"/>
    </source>
</evidence>
<keyword evidence="1" id="KW-1133">Transmembrane helix</keyword>
<feature type="transmembrane region" description="Helical" evidence="1">
    <location>
        <begin position="42"/>
        <end position="61"/>
    </location>
</feature>
<gene>
    <name evidence="2" type="ORF">T10_7545</name>
</gene>
<proteinExistence type="predicted"/>
<accession>A0A0V1MVP1</accession>
<sequence>MIQSKGSTHCQKFFPYDCKIILYNGKQLHAVKSGTALDHPEIYISTKWLFFLAFYIVYLNFDMHYLNKQQHKSHSSIVSSPLR</sequence>
<organism evidence="2 3">
    <name type="scientific">Trichinella papuae</name>
    <dbReference type="NCBI Taxonomy" id="268474"/>
    <lineage>
        <taxon>Eukaryota</taxon>
        <taxon>Metazoa</taxon>
        <taxon>Ecdysozoa</taxon>
        <taxon>Nematoda</taxon>
        <taxon>Enoplea</taxon>
        <taxon>Dorylaimia</taxon>
        <taxon>Trichinellida</taxon>
        <taxon>Trichinellidae</taxon>
        <taxon>Trichinella</taxon>
    </lineage>
</organism>
<evidence type="ECO:0000313" key="2">
    <source>
        <dbReference type="EMBL" id="KRZ75706.1"/>
    </source>
</evidence>
<name>A0A0V1MVP1_9BILA</name>
<dbReference type="EMBL" id="JYDO01000035">
    <property type="protein sequence ID" value="KRZ75706.1"/>
    <property type="molecule type" value="Genomic_DNA"/>
</dbReference>
<keyword evidence="3" id="KW-1185">Reference proteome</keyword>
<reference evidence="2 3" key="1">
    <citation type="submission" date="2015-01" db="EMBL/GenBank/DDBJ databases">
        <title>Evolution of Trichinella species and genotypes.</title>
        <authorList>
            <person name="Korhonen P.K."/>
            <person name="Edoardo P."/>
            <person name="Giuseppe L.R."/>
            <person name="Gasser R.B."/>
        </authorList>
    </citation>
    <scope>NUCLEOTIDE SEQUENCE [LARGE SCALE GENOMIC DNA]</scope>
    <source>
        <strain evidence="2">ISS1980</strain>
    </source>
</reference>
<keyword evidence="1" id="KW-0472">Membrane</keyword>
<evidence type="ECO:0000313" key="3">
    <source>
        <dbReference type="Proteomes" id="UP000054843"/>
    </source>
</evidence>
<comment type="caution">
    <text evidence="2">The sequence shown here is derived from an EMBL/GenBank/DDBJ whole genome shotgun (WGS) entry which is preliminary data.</text>
</comment>
<keyword evidence="1" id="KW-0812">Transmembrane</keyword>
<protein>
    <submittedName>
        <fullName evidence="2">Uncharacterized protein</fullName>
    </submittedName>
</protein>
<dbReference type="AlphaFoldDB" id="A0A0V1MVP1"/>
<dbReference type="Proteomes" id="UP000054843">
    <property type="component" value="Unassembled WGS sequence"/>
</dbReference>